<sequence>MGTKIRNPVARSPLLGKSAVHEKTKSAKRTKAKQKLRAALAEAERSKDQN</sequence>
<organism evidence="2">
    <name type="scientific">marine metagenome</name>
    <dbReference type="NCBI Taxonomy" id="408172"/>
    <lineage>
        <taxon>unclassified sequences</taxon>
        <taxon>metagenomes</taxon>
        <taxon>ecological metagenomes</taxon>
    </lineage>
</organism>
<proteinExistence type="predicted"/>
<protein>
    <submittedName>
        <fullName evidence="2">Uncharacterized protein</fullName>
    </submittedName>
</protein>
<dbReference type="AlphaFoldDB" id="A0A382CGF7"/>
<dbReference type="EMBL" id="UINC01034393">
    <property type="protein sequence ID" value="SVB25165.1"/>
    <property type="molecule type" value="Genomic_DNA"/>
</dbReference>
<accession>A0A382CGF7</accession>
<evidence type="ECO:0000313" key="2">
    <source>
        <dbReference type="EMBL" id="SVB25165.1"/>
    </source>
</evidence>
<reference evidence="2" key="1">
    <citation type="submission" date="2018-05" db="EMBL/GenBank/DDBJ databases">
        <authorList>
            <person name="Lanie J.A."/>
            <person name="Ng W.-L."/>
            <person name="Kazmierczak K.M."/>
            <person name="Andrzejewski T.M."/>
            <person name="Davidsen T.M."/>
            <person name="Wayne K.J."/>
            <person name="Tettelin H."/>
            <person name="Glass J.I."/>
            <person name="Rusch D."/>
            <person name="Podicherti R."/>
            <person name="Tsui H.-C.T."/>
            <person name="Winkler M.E."/>
        </authorList>
    </citation>
    <scope>NUCLEOTIDE SEQUENCE</scope>
</reference>
<feature type="region of interest" description="Disordered" evidence="1">
    <location>
        <begin position="1"/>
        <end position="50"/>
    </location>
</feature>
<evidence type="ECO:0000256" key="1">
    <source>
        <dbReference type="SAM" id="MobiDB-lite"/>
    </source>
</evidence>
<gene>
    <name evidence="2" type="ORF">METZ01_LOCUS178019</name>
</gene>
<name>A0A382CGF7_9ZZZZ</name>
<feature type="compositionally biased region" description="Basic residues" evidence="1">
    <location>
        <begin position="26"/>
        <end position="36"/>
    </location>
</feature>